<dbReference type="Proteomes" id="UP000095286">
    <property type="component" value="Unplaced"/>
</dbReference>
<organism evidence="1 2">
    <name type="scientific">Rhabditophanes sp. KR3021</name>
    <dbReference type="NCBI Taxonomy" id="114890"/>
    <lineage>
        <taxon>Eukaryota</taxon>
        <taxon>Metazoa</taxon>
        <taxon>Ecdysozoa</taxon>
        <taxon>Nematoda</taxon>
        <taxon>Chromadorea</taxon>
        <taxon>Rhabditida</taxon>
        <taxon>Tylenchina</taxon>
        <taxon>Panagrolaimomorpha</taxon>
        <taxon>Strongyloidoidea</taxon>
        <taxon>Alloionematidae</taxon>
        <taxon>Rhabditophanes</taxon>
    </lineage>
</organism>
<name>A0AC35TM59_9BILA</name>
<dbReference type="WBParaSite" id="RSKR_0000226400.1">
    <property type="protein sequence ID" value="RSKR_0000226400.1"/>
    <property type="gene ID" value="RSKR_0000226400"/>
</dbReference>
<evidence type="ECO:0000313" key="1">
    <source>
        <dbReference type="Proteomes" id="UP000095286"/>
    </source>
</evidence>
<evidence type="ECO:0000313" key="2">
    <source>
        <dbReference type="WBParaSite" id="RSKR_0000226400.1"/>
    </source>
</evidence>
<proteinExistence type="predicted"/>
<sequence length="341" mass="39226">MKRTRNGEETDETTDSSESWSVEDEKSVMDIKKDISNASSIRNRSRTRSRSPAAKRVDTGKVVEPIKVNPTKCLSVFGMSPETCENDLQKVFGEFGAIARVVIMKYVMTGVSRGFGFVTFEETDDAVNAKLNLQGSELNGRNIKVDFSTTPAGHSHTPKPYVPTQNLSHLPKYVYDPRVISNYQTDFLAQQQQFRGPRHTYGMQPYANQSVFNYPPPDFVHNLRDIRGPHYNTGRPFVGYQDQDYDPTYNPRNNRSTVKKEFTREEPQKRRDRTTSISPIRYSPETRSREPRSWIRRGDYRSNNHGGSINRRGQRKSGYVKREFVPTSRRTSSSRFEEPSE</sequence>
<accession>A0AC35TM59</accession>
<reference evidence="2" key="1">
    <citation type="submission" date="2016-11" db="UniProtKB">
        <authorList>
            <consortium name="WormBaseParasite"/>
        </authorList>
    </citation>
    <scope>IDENTIFICATION</scope>
    <source>
        <strain evidence="2">KR3021</strain>
    </source>
</reference>
<protein>
    <submittedName>
        <fullName evidence="2">RRM domain-containing protein</fullName>
    </submittedName>
</protein>